<accession>A0A850PFW9</accession>
<dbReference type="AlphaFoldDB" id="A0A850PFW9"/>
<dbReference type="PIRSF" id="PIRSF029557">
    <property type="entry name" value="UCP029557"/>
    <property type="match status" value="1"/>
</dbReference>
<evidence type="ECO:0000313" key="4">
    <source>
        <dbReference type="Proteomes" id="UP000585665"/>
    </source>
</evidence>
<dbReference type="InterPro" id="IPR048341">
    <property type="entry name" value="DUF1285_N"/>
</dbReference>
<dbReference type="InterPro" id="IPR010707">
    <property type="entry name" value="DUF1285"/>
</dbReference>
<dbReference type="Gene3D" id="2.30.270.10">
    <property type="entry name" value="duf1285 protein"/>
    <property type="match status" value="1"/>
</dbReference>
<dbReference type="Proteomes" id="UP000585665">
    <property type="component" value="Unassembled WGS sequence"/>
</dbReference>
<protein>
    <submittedName>
        <fullName evidence="3">DUF1285 domain-containing protein</fullName>
    </submittedName>
</protein>
<evidence type="ECO:0000313" key="3">
    <source>
        <dbReference type="EMBL" id="NVN41340.1"/>
    </source>
</evidence>
<dbReference type="InterPro" id="IPR048342">
    <property type="entry name" value="DUF1285_C"/>
</dbReference>
<proteinExistence type="predicted"/>
<dbReference type="EMBL" id="JABXXR010000115">
    <property type="protein sequence ID" value="NVN41340.1"/>
    <property type="molecule type" value="Genomic_DNA"/>
</dbReference>
<feature type="domain" description="DUF1285" evidence="2">
    <location>
        <begin position="78"/>
        <end position="181"/>
    </location>
</feature>
<gene>
    <name evidence="3" type="ORF">HUK82_12310</name>
</gene>
<dbReference type="RefSeq" id="WP_176614250.1">
    <property type="nucleotide sequence ID" value="NZ_JABXXR010000115.1"/>
</dbReference>
<name>A0A850PFW9_9PROT</name>
<keyword evidence="4" id="KW-1185">Reference proteome</keyword>
<organism evidence="3 4">
    <name type="scientific">Ameyamaea chiangmaiensis</name>
    <dbReference type="NCBI Taxonomy" id="442969"/>
    <lineage>
        <taxon>Bacteria</taxon>
        <taxon>Pseudomonadati</taxon>
        <taxon>Pseudomonadota</taxon>
        <taxon>Alphaproteobacteria</taxon>
        <taxon>Acetobacterales</taxon>
        <taxon>Acetobacteraceae</taxon>
        <taxon>Ameyamaea</taxon>
    </lineage>
</organism>
<dbReference type="Gene3D" id="3.10.540.10">
    <property type="entry name" value="duf1285 like domain"/>
    <property type="match status" value="1"/>
</dbReference>
<feature type="domain" description="DUF1285" evidence="1">
    <location>
        <begin position="19"/>
        <end position="77"/>
    </location>
</feature>
<dbReference type="InterPro" id="IPR023361">
    <property type="entry name" value="DUF1285_beta_roll_sf"/>
</dbReference>
<evidence type="ECO:0000259" key="1">
    <source>
        <dbReference type="Pfam" id="PF06938"/>
    </source>
</evidence>
<sequence length="189" mass="21012">MTVGQESVDPCGDDARRRFCGPLPFLIRRDGTWLYRGTPVRRKPMICLFSSVLTRDKAGRYWLDTPTEHGSIDVEDVPFVAVELEWRGQGRSQVLSFRTNVDETVCAGPEHPIRVDWDVPCEGCGTGPVPYLHVRSGEGRFAIEARLSRAVYYELAALAEPGCCNGVPCLGVWSQSRFFPLARLPAPAT</sequence>
<evidence type="ECO:0000259" key="2">
    <source>
        <dbReference type="Pfam" id="PF21028"/>
    </source>
</evidence>
<dbReference type="Pfam" id="PF21028">
    <property type="entry name" value="DUF1285_C"/>
    <property type="match status" value="1"/>
</dbReference>
<comment type="caution">
    <text evidence="3">The sequence shown here is derived from an EMBL/GenBank/DDBJ whole genome shotgun (WGS) entry which is preliminary data.</text>
</comment>
<reference evidence="3 4" key="1">
    <citation type="submission" date="2020-06" db="EMBL/GenBank/DDBJ databases">
        <title>Description of novel acetic acid bacteria.</title>
        <authorList>
            <person name="Sombolestani A."/>
        </authorList>
    </citation>
    <scope>NUCLEOTIDE SEQUENCE [LARGE SCALE GENOMIC DNA]</scope>
    <source>
        <strain evidence="3 4">LMG 27010</strain>
    </source>
</reference>
<dbReference type="Pfam" id="PF06938">
    <property type="entry name" value="DUF1285_N"/>
    <property type="match status" value="1"/>
</dbReference>